<dbReference type="GO" id="GO:0030245">
    <property type="term" value="P:cellulose catabolic process"/>
    <property type="evidence" value="ECO:0007669"/>
    <property type="project" value="UniProtKB-KW"/>
</dbReference>
<evidence type="ECO:0000313" key="13">
    <source>
        <dbReference type="EMBL" id="KIM31084.1"/>
    </source>
</evidence>
<dbReference type="EC" id="3.2.1.4" evidence="3"/>
<evidence type="ECO:0000256" key="1">
    <source>
        <dbReference type="ARBA" id="ARBA00000966"/>
    </source>
</evidence>
<feature type="chain" id="PRO_5002161773" description="cellulase" evidence="11">
    <location>
        <begin position="20"/>
        <end position="399"/>
    </location>
</feature>
<dbReference type="STRING" id="933852.A0A0C3BFX7"/>
<dbReference type="InterPro" id="IPR017853">
    <property type="entry name" value="GH"/>
</dbReference>
<keyword evidence="9" id="KW-0624">Polysaccharide degradation</keyword>
<proteinExistence type="inferred from homology"/>
<dbReference type="Gene3D" id="3.20.20.80">
    <property type="entry name" value="Glycosidases"/>
    <property type="match status" value="1"/>
</dbReference>
<dbReference type="OrthoDB" id="5823761at2759"/>
<dbReference type="Proteomes" id="UP000054097">
    <property type="component" value="Unassembled WGS sequence"/>
</dbReference>
<evidence type="ECO:0000256" key="4">
    <source>
        <dbReference type="ARBA" id="ARBA00022729"/>
    </source>
</evidence>
<dbReference type="GO" id="GO:0005576">
    <property type="term" value="C:extracellular region"/>
    <property type="evidence" value="ECO:0007669"/>
    <property type="project" value="InterPro"/>
</dbReference>
<gene>
    <name evidence="13" type="ORF">M408DRAFT_15407</name>
</gene>
<dbReference type="AlphaFoldDB" id="A0A0C3BFX7"/>
<evidence type="ECO:0000256" key="11">
    <source>
        <dbReference type="SAM" id="SignalP"/>
    </source>
</evidence>
<evidence type="ECO:0000256" key="8">
    <source>
        <dbReference type="ARBA" id="ARBA00023295"/>
    </source>
</evidence>
<keyword evidence="6" id="KW-0136">Cellulose degradation</keyword>
<dbReference type="HOGENOM" id="CLU_029718_1_0_1"/>
<dbReference type="InterPro" id="IPR001547">
    <property type="entry name" value="Glyco_hydro_5"/>
</dbReference>
<keyword evidence="4 11" id="KW-0732">Signal</keyword>
<evidence type="ECO:0000256" key="9">
    <source>
        <dbReference type="ARBA" id="ARBA00023326"/>
    </source>
</evidence>
<dbReference type="SUPFAM" id="SSF57180">
    <property type="entry name" value="Cellulose-binding domain"/>
    <property type="match status" value="1"/>
</dbReference>
<protein>
    <recommendedName>
        <fullName evidence="3">cellulase</fullName>
        <ecNumber evidence="3">3.2.1.4</ecNumber>
    </recommendedName>
</protein>
<dbReference type="InterPro" id="IPR000254">
    <property type="entry name" value="CBD"/>
</dbReference>
<dbReference type="SMART" id="SM00236">
    <property type="entry name" value="fCBD"/>
    <property type="match status" value="1"/>
</dbReference>
<dbReference type="EMBL" id="KN824283">
    <property type="protein sequence ID" value="KIM31084.1"/>
    <property type="molecule type" value="Genomic_DNA"/>
</dbReference>
<evidence type="ECO:0000256" key="5">
    <source>
        <dbReference type="ARBA" id="ARBA00022801"/>
    </source>
</evidence>
<dbReference type="PANTHER" id="PTHR34142">
    <property type="entry name" value="ENDO-BETA-1,4-GLUCANASE A"/>
    <property type="match status" value="1"/>
</dbReference>
<comment type="catalytic activity">
    <reaction evidence="1">
        <text>Endohydrolysis of (1-&gt;4)-beta-D-glucosidic linkages in cellulose, lichenin and cereal beta-D-glucans.</text>
        <dbReference type="EC" id="3.2.1.4"/>
    </reaction>
</comment>
<evidence type="ECO:0000256" key="6">
    <source>
        <dbReference type="ARBA" id="ARBA00023001"/>
    </source>
</evidence>
<feature type="signal peptide" evidence="11">
    <location>
        <begin position="1"/>
        <end position="19"/>
    </location>
</feature>
<reference evidence="13 14" key="1">
    <citation type="submission" date="2014-04" db="EMBL/GenBank/DDBJ databases">
        <authorList>
            <consortium name="DOE Joint Genome Institute"/>
            <person name="Kuo A."/>
            <person name="Zuccaro A."/>
            <person name="Kohler A."/>
            <person name="Nagy L.G."/>
            <person name="Floudas D."/>
            <person name="Copeland A."/>
            <person name="Barry K.W."/>
            <person name="Cichocki N."/>
            <person name="Veneault-Fourrey C."/>
            <person name="LaButti K."/>
            <person name="Lindquist E.A."/>
            <person name="Lipzen A."/>
            <person name="Lundell T."/>
            <person name="Morin E."/>
            <person name="Murat C."/>
            <person name="Sun H."/>
            <person name="Tunlid A."/>
            <person name="Henrissat B."/>
            <person name="Grigoriev I.V."/>
            <person name="Hibbett D.S."/>
            <person name="Martin F."/>
            <person name="Nordberg H.P."/>
            <person name="Cantor M.N."/>
            <person name="Hua S.X."/>
        </authorList>
    </citation>
    <scope>NUCLEOTIDE SEQUENCE [LARGE SCALE GENOMIC DNA]</scope>
    <source>
        <strain evidence="13 14">MAFF 305830</strain>
    </source>
</reference>
<dbReference type="FunFam" id="3.20.20.80:FF:000124">
    <property type="entry name" value="Exported cellulase"/>
    <property type="match status" value="1"/>
</dbReference>
<reference evidence="14" key="2">
    <citation type="submission" date="2015-01" db="EMBL/GenBank/DDBJ databases">
        <title>Evolutionary Origins and Diversification of the Mycorrhizal Mutualists.</title>
        <authorList>
            <consortium name="DOE Joint Genome Institute"/>
            <consortium name="Mycorrhizal Genomics Consortium"/>
            <person name="Kohler A."/>
            <person name="Kuo A."/>
            <person name="Nagy L.G."/>
            <person name="Floudas D."/>
            <person name="Copeland A."/>
            <person name="Barry K.W."/>
            <person name="Cichocki N."/>
            <person name="Veneault-Fourrey C."/>
            <person name="LaButti K."/>
            <person name="Lindquist E.A."/>
            <person name="Lipzen A."/>
            <person name="Lundell T."/>
            <person name="Morin E."/>
            <person name="Murat C."/>
            <person name="Riley R."/>
            <person name="Ohm R."/>
            <person name="Sun H."/>
            <person name="Tunlid A."/>
            <person name="Henrissat B."/>
            <person name="Grigoriev I.V."/>
            <person name="Hibbett D.S."/>
            <person name="Martin F."/>
        </authorList>
    </citation>
    <scope>NUCLEOTIDE SEQUENCE [LARGE SCALE GENOMIC DNA]</scope>
    <source>
        <strain evidence="14">MAFF 305830</strain>
    </source>
</reference>
<dbReference type="Pfam" id="PF00734">
    <property type="entry name" value="CBM_1"/>
    <property type="match status" value="1"/>
</dbReference>
<dbReference type="PANTHER" id="PTHR34142:SF5">
    <property type="entry name" value="CBM1 DOMAIN-CONTAINING PROTEIN"/>
    <property type="match status" value="1"/>
</dbReference>
<dbReference type="GO" id="GO:0030248">
    <property type="term" value="F:cellulose binding"/>
    <property type="evidence" value="ECO:0007669"/>
    <property type="project" value="InterPro"/>
</dbReference>
<evidence type="ECO:0000256" key="7">
    <source>
        <dbReference type="ARBA" id="ARBA00023277"/>
    </source>
</evidence>
<feature type="domain" description="CBM1" evidence="12">
    <location>
        <begin position="21"/>
        <end position="45"/>
    </location>
</feature>
<keyword evidence="5 10" id="KW-0378">Hydrolase</keyword>
<keyword evidence="14" id="KW-1185">Reference proteome</keyword>
<accession>A0A0C3BFX7</accession>
<dbReference type="Pfam" id="PF00150">
    <property type="entry name" value="Cellulase"/>
    <property type="match status" value="1"/>
</dbReference>
<dbReference type="GO" id="GO:0008810">
    <property type="term" value="F:cellulase activity"/>
    <property type="evidence" value="ECO:0007669"/>
    <property type="project" value="UniProtKB-EC"/>
</dbReference>
<comment type="similarity">
    <text evidence="2 10">Belongs to the glycosyl hydrolase 5 (cellulase A) family.</text>
</comment>
<name>A0A0C3BFX7_SERVB</name>
<keyword evidence="8 10" id="KW-0326">Glycosidase</keyword>
<dbReference type="PROSITE" id="PS00659">
    <property type="entry name" value="GLYCOSYL_HYDROL_F5"/>
    <property type="match status" value="1"/>
</dbReference>
<evidence type="ECO:0000256" key="2">
    <source>
        <dbReference type="ARBA" id="ARBA00005641"/>
    </source>
</evidence>
<keyword evidence="7" id="KW-0119">Carbohydrate metabolism</keyword>
<sequence>MKLRVIGLLAAFLVSQVSAVALFGQCGGNNYRGATACDEAYSQCLATSVPVPTAPIVIGTVDASSCPSSSPPAGQKFKFFGVNIAGFEFGCNTDGTCATNQVTPPLTEYSSYDGAGQMSHFVNDNKFNTFRLPVAWQYLTSSPGATLNTANFEKYDKLVQACLNTGAYCIIDIHNYGRWNGQIIGQSYPTDAHFTSLWNQIASKYASKSKVIFGIMNEPHNIPSLTTWVTTVQAAVTQIRQAGATSQYILLPGNDWSNAATFVSSGSADALSKVTNLDGSTSNLLFDVHKYLDSDNTGTHADCTTDNIAVFNSLAQWLRCNKRQALNSETGGGNTASCATYFCQQLAFQQANADVIVGVVGWAAGSFDATYVLNEGPTRSGQGWVDTSLVKSCMIPYAK</sequence>
<evidence type="ECO:0000313" key="14">
    <source>
        <dbReference type="Proteomes" id="UP000054097"/>
    </source>
</evidence>
<evidence type="ECO:0000256" key="10">
    <source>
        <dbReference type="RuleBase" id="RU361153"/>
    </source>
</evidence>
<dbReference type="InterPro" id="IPR035971">
    <property type="entry name" value="CBD_sf"/>
</dbReference>
<dbReference type="SUPFAM" id="SSF51445">
    <property type="entry name" value="(Trans)glycosidases"/>
    <property type="match status" value="1"/>
</dbReference>
<dbReference type="InterPro" id="IPR018087">
    <property type="entry name" value="Glyco_hydro_5_CS"/>
</dbReference>
<evidence type="ECO:0000259" key="12">
    <source>
        <dbReference type="SMART" id="SM00236"/>
    </source>
</evidence>
<evidence type="ECO:0000256" key="3">
    <source>
        <dbReference type="ARBA" id="ARBA00012601"/>
    </source>
</evidence>
<organism evidence="13 14">
    <name type="scientific">Serendipita vermifera MAFF 305830</name>
    <dbReference type="NCBI Taxonomy" id="933852"/>
    <lineage>
        <taxon>Eukaryota</taxon>
        <taxon>Fungi</taxon>
        <taxon>Dikarya</taxon>
        <taxon>Basidiomycota</taxon>
        <taxon>Agaricomycotina</taxon>
        <taxon>Agaricomycetes</taxon>
        <taxon>Sebacinales</taxon>
        <taxon>Serendipitaceae</taxon>
        <taxon>Serendipita</taxon>
    </lineage>
</organism>